<protein>
    <submittedName>
        <fullName evidence="1">Uncharacterized protein</fullName>
    </submittedName>
</protein>
<sequence length="157" mass="18126">MNIAYKLDQIELHNIYFLDSKKNIIMDGQFTKITYSDAFLTTNGIALLIPFASTSLDKTYNKSILKFNTADSTNIRIINELTRLEKFILDYYKHTTHNTKAPTTTLTDHIRSGNVKVYRDITSIPSNPKYVLKISGIWEDQTRIGLTYKFMESIMIT</sequence>
<reference evidence="1" key="1">
    <citation type="journal article" date="2020" name="Nature">
        <title>Giant virus diversity and host interactions through global metagenomics.</title>
        <authorList>
            <person name="Schulz F."/>
            <person name="Roux S."/>
            <person name="Paez-Espino D."/>
            <person name="Jungbluth S."/>
            <person name="Walsh D.A."/>
            <person name="Denef V.J."/>
            <person name="McMahon K.D."/>
            <person name="Konstantinidis K.T."/>
            <person name="Eloe-Fadrosh E.A."/>
            <person name="Kyrpides N.C."/>
            <person name="Woyke T."/>
        </authorList>
    </citation>
    <scope>NUCLEOTIDE SEQUENCE</scope>
    <source>
        <strain evidence="1">GVMAG-M-3300009180-1</strain>
    </source>
</reference>
<dbReference type="EMBL" id="MN739014">
    <property type="protein sequence ID" value="QHT35203.1"/>
    <property type="molecule type" value="Genomic_DNA"/>
</dbReference>
<name>A0A6C0F3J4_9ZZZZ</name>
<dbReference type="AlphaFoldDB" id="A0A6C0F3J4"/>
<proteinExistence type="predicted"/>
<accession>A0A6C0F3J4</accession>
<organism evidence="1">
    <name type="scientific">viral metagenome</name>
    <dbReference type="NCBI Taxonomy" id="1070528"/>
    <lineage>
        <taxon>unclassified sequences</taxon>
        <taxon>metagenomes</taxon>
        <taxon>organismal metagenomes</taxon>
    </lineage>
</organism>
<evidence type="ECO:0000313" key="1">
    <source>
        <dbReference type="EMBL" id="QHT35203.1"/>
    </source>
</evidence>